<dbReference type="Proteomes" id="UP000287651">
    <property type="component" value="Unassembled WGS sequence"/>
</dbReference>
<protein>
    <submittedName>
        <fullName evidence="1">Uncharacterized protein</fullName>
    </submittedName>
</protein>
<dbReference type="AlphaFoldDB" id="A0A426ZP99"/>
<gene>
    <name evidence="1" type="ORF">B296_00000104</name>
</gene>
<dbReference type="EMBL" id="AMZH03005673">
    <property type="protein sequence ID" value="RRT65817.1"/>
    <property type="molecule type" value="Genomic_DNA"/>
</dbReference>
<sequence>MIKKYQTRFLKLSYLASDWTDWQLLGTLIEGLKPEIKGEVKAQQPRIVTAAISFTRIQEERLKQDARRMRTNPLYVPSHPSLSKKLTREELRDRSANGLYWHYDEPWSRDHRCKKGHLLLVEPIDDIEEV</sequence>
<evidence type="ECO:0000313" key="1">
    <source>
        <dbReference type="EMBL" id="RRT65817.1"/>
    </source>
</evidence>
<organism evidence="1 2">
    <name type="scientific">Ensete ventricosum</name>
    <name type="common">Abyssinian banana</name>
    <name type="synonym">Musa ensete</name>
    <dbReference type="NCBI Taxonomy" id="4639"/>
    <lineage>
        <taxon>Eukaryota</taxon>
        <taxon>Viridiplantae</taxon>
        <taxon>Streptophyta</taxon>
        <taxon>Embryophyta</taxon>
        <taxon>Tracheophyta</taxon>
        <taxon>Spermatophyta</taxon>
        <taxon>Magnoliopsida</taxon>
        <taxon>Liliopsida</taxon>
        <taxon>Zingiberales</taxon>
        <taxon>Musaceae</taxon>
        <taxon>Ensete</taxon>
    </lineage>
</organism>
<name>A0A426ZP99_ENSVE</name>
<evidence type="ECO:0000313" key="2">
    <source>
        <dbReference type="Proteomes" id="UP000287651"/>
    </source>
</evidence>
<accession>A0A426ZP99</accession>
<proteinExistence type="predicted"/>
<comment type="caution">
    <text evidence="1">The sequence shown here is derived from an EMBL/GenBank/DDBJ whole genome shotgun (WGS) entry which is preliminary data.</text>
</comment>
<reference evidence="1 2" key="1">
    <citation type="journal article" date="2014" name="Agronomy (Basel)">
        <title>A Draft Genome Sequence for Ensete ventricosum, the Drought-Tolerant Tree Against Hunger.</title>
        <authorList>
            <person name="Harrison J."/>
            <person name="Moore K.A."/>
            <person name="Paszkiewicz K."/>
            <person name="Jones T."/>
            <person name="Grant M."/>
            <person name="Ambacheew D."/>
            <person name="Muzemil S."/>
            <person name="Studholme D.J."/>
        </authorList>
    </citation>
    <scope>NUCLEOTIDE SEQUENCE [LARGE SCALE GENOMIC DNA]</scope>
</reference>